<evidence type="ECO:0000313" key="6">
    <source>
        <dbReference type="EMBL" id="KLK92772.1"/>
    </source>
</evidence>
<dbReference type="SUPFAM" id="SSF89562">
    <property type="entry name" value="RraA-like"/>
    <property type="match status" value="1"/>
</dbReference>
<comment type="cofactor">
    <cofactor evidence="5">
        <name>Mg(2+)</name>
        <dbReference type="ChEBI" id="CHEBI:18420"/>
    </cofactor>
</comment>
<keyword evidence="5" id="KW-0479">Metal-binding</keyword>
<evidence type="ECO:0000256" key="3">
    <source>
        <dbReference type="ARBA" id="ARBA00029596"/>
    </source>
</evidence>
<keyword evidence="6" id="KW-0808">Transferase</keyword>
<dbReference type="CDD" id="cd16841">
    <property type="entry name" value="RraA_family"/>
    <property type="match status" value="1"/>
</dbReference>
<evidence type="ECO:0000256" key="5">
    <source>
        <dbReference type="PIRSR" id="PIRSR605493-1"/>
    </source>
</evidence>
<dbReference type="Pfam" id="PF03737">
    <property type="entry name" value="RraA-like"/>
    <property type="match status" value="1"/>
</dbReference>
<dbReference type="PANTHER" id="PTHR33254">
    <property type="entry name" value="4-HYDROXY-4-METHYL-2-OXOGLUTARATE ALDOLASE 3-RELATED"/>
    <property type="match status" value="1"/>
</dbReference>
<name>A0A0H1RJE5_9HYPH</name>
<comment type="caution">
    <text evidence="6">The sequence shown here is derived from an EMBL/GenBank/DDBJ whole genome shotgun (WGS) entry which is preliminary data.</text>
</comment>
<dbReference type="PANTHER" id="PTHR33254:SF4">
    <property type="entry name" value="4-HYDROXY-4-METHYL-2-OXOGLUTARATE ALDOLASE 3-RELATED"/>
    <property type="match status" value="1"/>
</dbReference>
<dbReference type="PATRIC" id="fig|1225564.3.peg.3429"/>
<dbReference type="AlphaFoldDB" id="A0A0H1RJE5"/>
<dbReference type="InterPro" id="IPR036704">
    <property type="entry name" value="RraA/RraA-like_sf"/>
</dbReference>
<dbReference type="STRING" id="1225564.AA309_12960"/>
<evidence type="ECO:0000256" key="1">
    <source>
        <dbReference type="ARBA" id="ARBA00001968"/>
    </source>
</evidence>
<keyword evidence="6" id="KW-0489">Methyltransferase</keyword>
<dbReference type="Proteomes" id="UP000035489">
    <property type="component" value="Unassembled WGS sequence"/>
</dbReference>
<dbReference type="GO" id="GO:0046872">
    <property type="term" value="F:metal ion binding"/>
    <property type="evidence" value="ECO:0007669"/>
    <property type="project" value="UniProtKB-KW"/>
</dbReference>
<feature type="binding site" evidence="5">
    <location>
        <position position="116"/>
    </location>
    <ligand>
        <name>Mg(2+)</name>
        <dbReference type="ChEBI" id="CHEBI:18420"/>
    </ligand>
</feature>
<dbReference type="InterPro" id="IPR005493">
    <property type="entry name" value="RraA/RraA-like"/>
</dbReference>
<dbReference type="GO" id="GO:0008168">
    <property type="term" value="F:methyltransferase activity"/>
    <property type="evidence" value="ECO:0007669"/>
    <property type="project" value="UniProtKB-KW"/>
</dbReference>
<proteinExistence type="predicted"/>
<gene>
    <name evidence="6" type="ORF">AA309_12960</name>
</gene>
<evidence type="ECO:0000313" key="7">
    <source>
        <dbReference type="Proteomes" id="UP000035489"/>
    </source>
</evidence>
<dbReference type="Gene3D" id="3.50.30.40">
    <property type="entry name" value="Ribonuclease E inhibitor RraA/RraA-like"/>
    <property type="match status" value="1"/>
</dbReference>
<evidence type="ECO:0000256" key="4">
    <source>
        <dbReference type="ARBA" id="ARBA00030169"/>
    </source>
</evidence>
<organism evidence="6 7">
    <name type="scientific">Microvirga vignae</name>
    <dbReference type="NCBI Taxonomy" id="1225564"/>
    <lineage>
        <taxon>Bacteria</taxon>
        <taxon>Pseudomonadati</taxon>
        <taxon>Pseudomonadota</taxon>
        <taxon>Alphaproteobacteria</taxon>
        <taxon>Hyphomicrobiales</taxon>
        <taxon>Methylobacteriaceae</taxon>
        <taxon>Microvirga</taxon>
    </lineage>
</organism>
<protein>
    <recommendedName>
        <fullName evidence="2">Putative 4-hydroxy-4-methyl-2-oxoglutarate aldolase</fullName>
    </recommendedName>
    <alternativeName>
        <fullName evidence="3">Regulator of ribonuclease activity homolog</fullName>
    </alternativeName>
    <alternativeName>
        <fullName evidence="4">RraA-like protein</fullName>
    </alternativeName>
</protein>
<evidence type="ECO:0000256" key="2">
    <source>
        <dbReference type="ARBA" id="ARBA00016549"/>
    </source>
</evidence>
<dbReference type="RefSeq" id="WP_047189601.1">
    <property type="nucleotide sequence ID" value="NZ_LCYG01000032.1"/>
</dbReference>
<keyword evidence="5" id="KW-0460">Magnesium</keyword>
<reference evidence="6 7" key="1">
    <citation type="submission" date="2015-05" db="EMBL/GenBank/DDBJ databases">
        <title>Draft genome sequence of Microvirga vignae strain BR3299, a novel nitrogen fixing bacteria isolated from Brazil semi-aired region.</title>
        <authorList>
            <person name="Zilli J.E."/>
            <person name="Passos S.R."/>
            <person name="Leite J."/>
            <person name="Baldani J.I."/>
            <person name="Xavier G.R."/>
            <person name="Rumjaneck N.G."/>
            <person name="Simoes-Araujo J.L."/>
        </authorList>
    </citation>
    <scope>NUCLEOTIDE SEQUENCE [LARGE SCALE GENOMIC DNA]</scope>
    <source>
        <strain evidence="6 7">BR3299</strain>
    </source>
</reference>
<dbReference type="GO" id="GO:0032259">
    <property type="term" value="P:methylation"/>
    <property type="evidence" value="ECO:0007669"/>
    <property type="project" value="UniProtKB-KW"/>
</dbReference>
<sequence>MVSLADRLQQCYSGAVYDVMRDLGLVPRVLPRTILGLTKTMKAAGPVFTVRGRPDPDVSAHESLLAWTGLLSKAPAGHVVVCQPQDDVRALMGELSAETLKLRGVRGYIVDGGCRDTGFIEAAGYPVFCRYTTPIDIVAGWVPEAFDEPITIGNVVISPGDYILADRDGIVVIPKDEAERVVARTEEVMRTESALRQAIRNGQDPQEAYLQYGKF</sequence>
<feature type="binding site" evidence="5">
    <location>
        <position position="115"/>
    </location>
    <ligand>
        <name>substrate</name>
    </ligand>
</feature>
<accession>A0A0H1RJE5</accession>
<comment type="cofactor">
    <cofactor evidence="1">
        <name>a divalent metal cation</name>
        <dbReference type="ChEBI" id="CHEBI:60240"/>
    </cofactor>
</comment>
<dbReference type="OrthoDB" id="9812532at2"/>
<keyword evidence="7" id="KW-1185">Reference proteome</keyword>
<dbReference type="EMBL" id="LCYG01000032">
    <property type="protein sequence ID" value="KLK92772.1"/>
    <property type="molecule type" value="Genomic_DNA"/>
</dbReference>